<comment type="caution">
    <text evidence="2">The sequence shown here is derived from an EMBL/GenBank/DDBJ whole genome shotgun (WGS) entry which is preliminary data.</text>
</comment>
<dbReference type="AlphaFoldDB" id="A0A2G1W2A0"/>
<proteinExistence type="predicted"/>
<reference evidence="2 3" key="1">
    <citation type="submission" date="2017-06" db="EMBL/GenBank/DDBJ databases">
        <title>Description of Rhodopirellula bahusiensis sp. nov.</title>
        <authorList>
            <person name="Kizina J."/>
            <person name="Harder J."/>
        </authorList>
    </citation>
    <scope>NUCLEOTIDE SEQUENCE [LARGE SCALE GENOMIC DNA]</scope>
    <source>
        <strain evidence="2 3">SWK21</strain>
    </source>
</reference>
<organism evidence="2 3">
    <name type="scientific">Rhodopirellula bahusiensis</name>
    <dbReference type="NCBI Taxonomy" id="2014065"/>
    <lineage>
        <taxon>Bacteria</taxon>
        <taxon>Pseudomonadati</taxon>
        <taxon>Planctomycetota</taxon>
        <taxon>Planctomycetia</taxon>
        <taxon>Pirellulales</taxon>
        <taxon>Pirellulaceae</taxon>
        <taxon>Rhodopirellula</taxon>
    </lineage>
</organism>
<accession>A0A2G1W2A0</accession>
<evidence type="ECO:0000256" key="1">
    <source>
        <dbReference type="SAM" id="MobiDB-lite"/>
    </source>
</evidence>
<dbReference type="EMBL" id="NIZW01000019">
    <property type="protein sequence ID" value="PHQ33125.1"/>
    <property type="molecule type" value="Genomic_DNA"/>
</dbReference>
<keyword evidence="3" id="KW-1185">Reference proteome</keyword>
<dbReference type="RefSeq" id="WP_099262791.1">
    <property type="nucleotide sequence ID" value="NZ_NIZW01000019.1"/>
</dbReference>
<sequence>MSELYQTLLRDTDGTSVDNGDLALRIADANEFEIHREASSLDEDQRGRAMTAIADRTRGGGTFNALETGALLTMFDHLTTDKTRAELFADMEDETGISRTQLFRTLAMFRTFGRELLHDRVTAARCTCEALKLLAGKDVEEAARSEALEFARAGNFLTIKVAKNLIRKHARRQSGQDGGTAEKPTPSVSPKSADAAVLWQHSESQLHVLVRRQSQSVVVDDETIVMALEAALAAYKRVTVEQQTAPRVA</sequence>
<dbReference type="GeneID" id="90610639"/>
<protein>
    <submittedName>
        <fullName evidence="2">Uncharacterized protein</fullName>
    </submittedName>
</protein>
<evidence type="ECO:0000313" key="3">
    <source>
        <dbReference type="Proteomes" id="UP000225740"/>
    </source>
</evidence>
<dbReference type="OrthoDB" id="283449at2"/>
<feature type="region of interest" description="Disordered" evidence="1">
    <location>
        <begin position="170"/>
        <end position="194"/>
    </location>
</feature>
<dbReference type="Proteomes" id="UP000225740">
    <property type="component" value="Unassembled WGS sequence"/>
</dbReference>
<name>A0A2G1W2A0_9BACT</name>
<evidence type="ECO:0000313" key="2">
    <source>
        <dbReference type="EMBL" id="PHQ33125.1"/>
    </source>
</evidence>
<gene>
    <name evidence="2" type="ORF">CEE69_21940</name>
</gene>